<reference evidence="1" key="1">
    <citation type="journal article" date="2019" name="Philos. Trans. R. Soc. Lond., B, Biol. Sci.">
        <title>Targeted metagenomic recovery of four divergent viruses reveals shared and distinctive characteristics of giant viruses of marine eukaryotes.</title>
        <authorList>
            <person name="Needham D.M."/>
            <person name="Poirier C."/>
            <person name="Hehenberger E."/>
            <person name="Jimenez V."/>
            <person name="Swalwell J.E."/>
            <person name="Santoro A.E."/>
            <person name="Worden A.Z."/>
        </authorList>
    </citation>
    <scope>NUCLEOTIDE SEQUENCE</scope>
    <source>
        <strain evidence="1">OPacV-662</strain>
    </source>
</reference>
<sequence length="251" mass="28599">MIWLFIYGFICLHGNNLLDNRIAIQIDNQVYRESSVPCNTEGYFVLQGEDLKPKIHCMGVCIDMYLKWEEIPATGTLSYGRSPKNHDGDIVIIDNPMDNMGVIVSQGAYYVNKEHHLWIVGGFTFLGEVSIDIWIDGNRIDGNHIDGNHIDGNNINRQSYNAIITRNDIWQNNGHFGIDMDIQGGYHIIHVIARGRGCSCITSSNGYTFKRMMGYWWDINPEQNKTIDYNSDILSIVGKNENSYIDDLINT</sequence>
<name>A0A5J6VKB4_9VIRU</name>
<protein>
    <submittedName>
        <fullName evidence="1">Uncharacterized protein</fullName>
    </submittedName>
</protein>
<evidence type="ECO:0000313" key="1">
    <source>
        <dbReference type="EMBL" id="QFG73841.1"/>
    </source>
</evidence>
<organism evidence="1">
    <name type="scientific">Megaviridae environmental sample</name>
    <dbReference type="NCBI Taxonomy" id="1737588"/>
    <lineage>
        <taxon>Viruses</taxon>
        <taxon>Varidnaviria</taxon>
        <taxon>Bamfordvirae</taxon>
        <taxon>Nucleocytoviricota</taxon>
        <taxon>Megaviricetes</taxon>
        <taxon>Imitervirales</taxon>
        <taxon>Mimiviridae</taxon>
        <taxon>environmental samples</taxon>
    </lineage>
</organism>
<accession>A0A5J6VKB4</accession>
<dbReference type="EMBL" id="MN448271">
    <property type="protein sequence ID" value="QFG73841.1"/>
    <property type="molecule type" value="Genomic_DNA"/>
</dbReference>
<proteinExistence type="predicted"/>